<keyword evidence="3 9" id="KW-0813">Transport</keyword>
<dbReference type="Pfam" id="PF00153">
    <property type="entry name" value="Mito_carr"/>
    <property type="match status" value="4"/>
</dbReference>
<feature type="repeat" description="Solcar" evidence="8">
    <location>
        <begin position="302"/>
        <end position="393"/>
    </location>
</feature>
<reference evidence="11 12" key="1">
    <citation type="submission" date="2022-07" db="EMBL/GenBank/DDBJ databases">
        <title>Genome-wide signatures of adaptation to extreme environments.</title>
        <authorList>
            <person name="Cho C.H."/>
            <person name="Yoon H.S."/>
        </authorList>
    </citation>
    <scope>NUCLEOTIDE SEQUENCE [LARGE SCALE GENOMIC DNA]</scope>
    <source>
        <strain evidence="11 12">DBV 063 E5</strain>
    </source>
</reference>
<keyword evidence="7 8" id="KW-0472">Membrane</keyword>
<feature type="repeat" description="Solcar" evidence="8">
    <location>
        <begin position="126"/>
        <end position="198"/>
    </location>
</feature>
<evidence type="ECO:0000256" key="9">
    <source>
        <dbReference type="RuleBase" id="RU000488"/>
    </source>
</evidence>
<evidence type="ECO:0000256" key="2">
    <source>
        <dbReference type="ARBA" id="ARBA00006375"/>
    </source>
</evidence>
<evidence type="ECO:0000256" key="6">
    <source>
        <dbReference type="ARBA" id="ARBA00022989"/>
    </source>
</evidence>
<dbReference type="PANTHER" id="PTHR45667">
    <property type="entry name" value="S-ADENOSYLMETHIONINE MITOCHONDRIAL CARRIER PROTEIN"/>
    <property type="match status" value="1"/>
</dbReference>
<dbReference type="InterPro" id="IPR018108">
    <property type="entry name" value="MCP_transmembrane"/>
</dbReference>
<feature type="transmembrane region" description="Helical" evidence="10">
    <location>
        <begin position="373"/>
        <end position="394"/>
    </location>
</feature>
<keyword evidence="5" id="KW-0677">Repeat</keyword>
<dbReference type="GO" id="GO:0016020">
    <property type="term" value="C:membrane"/>
    <property type="evidence" value="ECO:0007669"/>
    <property type="project" value="UniProtKB-SubCell"/>
</dbReference>
<comment type="subcellular location">
    <subcellularLocation>
        <location evidence="1">Membrane</location>
        <topology evidence="1">Multi-pass membrane protein</topology>
    </subcellularLocation>
</comment>
<dbReference type="AlphaFoldDB" id="A0AAV9J281"/>
<evidence type="ECO:0000256" key="1">
    <source>
        <dbReference type="ARBA" id="ARBA00004141"/>
    </source>
</evidence>
<gene>
    <name evidence="11" type="ORF">CDCA_CDCA17G4475</name>
</gene>
<evidence type="ECO:0000313" key="11">
    <source>
        <dbReference type="EMBL" id="KAK4538450.1"/>
    </source>
</evidence>
<comment type="similarity">
    <text evidence="2 9">Belongs to the mitochondrial carrier (TC 2.A.29) family.</text>
</comment>
<name>A0AAV9J281_CYACA</name>
<evidence type="ECO:0000256" key="4">
    <source>
        <dbReference type="ARBA" id="ARBA00022692"/>
    </source>
</evidence>
<dbReference type="Gene3D" id="1.50.40.10">
    <property type="entry name" value="Mitochondrial carrier domain"/>
    <property type="match status" value="2"/>
</dbReference>
<evidence type="ECO:0000256" key="7">
    <source>
        <dbReference type="ARBA" id="ARBA00023136"/>
    </source>
</evidence>
<keyword evidence="12" id="KW-1185">Reference proteome</keyword>
<evidence type="ECO:0000256" key="3">
    <source>
        <dbReference type="ARBA" id="ARBA00022448"/>
    </source>
</evidence>
<comment type="caution">
    <text evidence="11">The sequence shown here is derived from an EMBL/GenBank/DDBJ whole genome shotgun (WGS) entry which is preliminary data.</text>
</comment>
<feature type="repeat" description="Solcar" evidence="8">
    <location>
        <begin position="208"/>
        <end position="291"/>
    </location>
</feature>
<evidence type="ECO:0000256" key="5">
    <source>
        <dbReference type="ARBA" id="ARBA00022737"/>
    </source>
</evidence>
<keyword evidence="6 10" id="KW-1133">Transmembrane helix</keyword>
<dbReference type="InterPro" id="IPR023395">
    <property type="entry name" value="MCP_dom_sf"/>
</dbReference>
<feature type="transmembrane region" description="Helical" evidence="10">
    <location>
        <begin position="208"/>
        <end position="227"/>
    </location>
</feature>
<sequence length="407" mass="45365">MEFPPAYALFTPPFATCLRRLLPIRHRWASSSSPPPHHLRASSNPPDPARRRLLRALLATAVLTLIPSPRDPSTAVTVAPTPLNPYARRRRRIQYERLLKQQRAVIERNRERRRRRKQPLLETDTLPYPVSALSAFIAAALSTLVVHPIDTIKTRVQATGQFCMLPPAQLYRGVTSNIWKEAPNAAIYLGVYEALKNVFLRLPVLGDWPMLCFFLAGGLGDAFGSVVRVPAEMLNKRLQLGLSANFRDALRDIFLTRGNHQVIRASWLAVLARDVPYGALQIAFYEQLKIWLVQSPLTRGGNGLLQDVVVGALAGSAAAILTTPADVVVTTLSTQNPQSYLETRSFMGVLSTARRILDERGWRGLYAGALQRGLYYAPLIGIFFAIYEACRYVALHPEMLAQLLDAI</sequence>
<evidence type="ECO:0000313" key="12">
    <source>
        <dbReference type="Proteomes" id="UP001301350"/>
    </source>
</evidence>
<dbReference type="EMBL" id="JANCYW010000017">
    <property type="protein sequence ID" value="KAK4538450.1"/>
    <property type="molecule type" value="Genomic_DNA"/>
</dbReference>
<dbReference type="PROSITE" id="PS50920">
    <property type="entry name" value="SOLCAR"/>
    <property type="match status" value="3"/>
</dbReference>
<protein>
    <submittedName>
        <fullName evidence="11">Uncharacterized protein</fullName>
    </submittedName>
</protein>
<keyword evidence="4 8" id="KW-0812">Transmembrane</keyword>
<organism evidence="11 12">
    <name type="scientific">Cyanidium caldarium</name>
    <name type="common">Red alga</name>
    <dbReference type="NCBI Taxonomy" id="2771"/>
    <lineage>
        <taxon>Eukaryota</taxon>
        <taxon>Rhodophyta</taxon>
        <taxon>Bangiophyceae</taxon>
        <taxon>Cyanidiales</taxon>
        <taxon>Cyanidiaceae</taxon>
        <taxon>Cyanidium</taxon>
    </lineage>
</organism>
<evidence type="ECO:0000256" key="8">
    <source>
        <dbReference type="PROSITE-ProRule" id="PRU00282"/>
    </source>
</evidence>
<evidence type="ECO:0000256" key="10">
    <source>
        <dbReference type="SAM" id="Phobius"/>
    </source>
</evidence>
<accession>A0AAV9J281</accession>
<dbReference type="SUPFAM" id="SSF103506">
    <property type="entry name" value="Mitochondrial carrier"/>
    <property type="match status" value="1"/>
</dbReference>
<proteinExistence type="inferred from homology"/>
<dbReference type="Proteomes" id="UP001301350">
    <property type="component" value="Unassembled WGS sequence"/>
</dbReference>